<feature type="transmembrane region" description="Helical" evidence="1">
    <location>
        <begin position="86"/>
        <end position="106"/>
    </location>
</feature>
<dbReference type="GeneID" id="41594953"/>
<dbReference type="EMBL" id="LT981265">
    <property type="protein sequence ID" value="SPC34074.1"/>
    <property type="molecule type" value="Genomic_DNA"/>
</dbReference>
<sequence>MKGRVIELDGDIRLGLSIPLFIASTLSLATGTLVGMLGIWGASAWGKPVPEWEKLGHAHTAWWSVLIMVAAILMPYASLKPTVKRLITIGTFIGPVLWIGMIASYYEVGGPKIWLFTGEDIVQTYYELPILGIGASLLEVLGFSSLMFVGLSAAGVKIPYLYSKPEQSRFDLISDVYVPRKIFLIPTLTIAAGVLVGFALTGIFKVTNTPIEPAALVQLHTHPAMIATSAMLILLAMSILNVSSRVFRLAYRLMCISLPAILIGLLLFNLLALHSFVWVIPAGIYYALLLLSIPAIFVAGRSKSNEEYKHGSVSGESPLLQHITLASSIRLSVVICLSILAILVGTGAYIALAYDTTPYTTVTYKQPEGSPYPGPYPDEYIGTAPVKGTPRGLENAHLSPGSWFHVAVTWLLVLALFGNRLFENRIGLLNLLIFTIPMAPLFNTLGRYLAWLGIPNGIGALWFAGHPLKGFNIVVLFIIGLISLYAISKTRRG</sequence>
<feature type="transmembrane region" description="Helical" evidence="1">
    <location>
        <begin position="140"/>
        <end position="162"/>
    </location>
</feature>
<feature type="transmembrane region" description="Helical" evidence="1">
    <location>
        <begin position="12"/>
        <end position="40"/>
    </location>
</feature>
<gene>
    <name evidence="2" type="ORF">NCAV_0897</name>
</gene>
<feature type="transmembrane region" description="Helical" evidence="1">
    <location>
        <begin position="249"/>
        <end position="272"/>
    </location>
</feature>
<dbReference type="Proteomes" id="UP000236248">
    <property type="component" value="Chromosome NCAV"/>
</dbReference>
<feature type="transmembrane region" description="Helical" evidence="1">
    <location>
        <begin position="182"/>
        <end position="204"/>
    </location>
</feature>
<feature type="transmembrane region" description="Helical" evidence="1">
    <location>
        <begin position="331"/>
        <end position="354"/>
    </location>
</feature>
<keyword evidence="1" id="KW-0472">Membrane</keyword>
<evidence type="ECO:0000313" key="2">
    <source>
        <dbReference type="EMBL" id="SPC34074.1"/>
    </source>
</evidence>
<keyword evidence="1" id="KW-0812">Transmembrane</keyword>
<name>A0A2K5AR42_9ARCH</name>
<feature type="transmembrane region" description="Helical" evidence="1">
    <location>
        <begin position="224"/>
        <end position="242"/>
    </location>
</feature>
<keyword evidence="1" id="KW-1133">Transmembrane helix</keyword>
<protein>
    <submittedName>
        <fullName evidence="2">Uncharacterized protein</fullName>
    </submittedName>
</protein>
<dbReference type="KEGG" id="ncv:NCAV_0897"/>
<keyword evidence="3" id="KW-1185">Reference proteome</keyword>
<evidence type="ECO:0000313" key="3">
    <source>
        <dbReference type="Proteomes" id="UP000236248"/>
    </source>
</evidence>
<organism evidence="2 3">
    <name type="scientific">Candidatus Nitrosocaldus cavascurensis</name>
    <dbReference type="NCBI Taxonomy" id="2058097"/>
    <lineage>
        <taxon>Archaea</taxon>
        <taxon>Nitrososphaerota</taxon>
        <taxon>Nitrososphaeria</taxon>
        <taxon>Candidatus Nitrosocaldales</taxon>
        <taxon>Candidatus Nitrosocaldaceae</taxon>
        <taxon>Candidatus Nitrosocaldus</taxon>
    </lineage>
</organism>
<feature type="transmembrane region" description="Helical" evidence="1">
    <location>
        <begin position="278"/>
        <end position="299"/>
    </location>
</feature>
<accession>A0A2K5AR42</accession>
<reference evidence="3" key="1">
    <citation type="submission" date="2018-01" db="EMBL/GenBank/DDBJ databases">
        <authorList>
            <person name="Kerou L M."/>
        </authorList>
    </citation>
    <scope>NUCLEOTIDE SEQUENCE [LARGE SCALE GENOMIC DNA]</scope>
    <source>
        <strain evidence="3">SCU2</strain>
    </source>
</reference>
<feature type="transmembrane region" description="Helical" evidence="1">
    <location>
        <begin position="60"/>
        <end position="79"/>
    </location>
</feature>
<feature type="transmembrane region" description="Helical" evidence="1">
    <location>
        <begin position="403"/>
        <end position="422"/>
    </location>
</feature>
<dbReference type="AlphaFoldDB" id="A0A2K5AR42"/>
<dbReference type="RefSeq" id="WP_103287185.1">
    <property type="nucleotide sequence ID" value="NZ_LT981265.1"/>
</dbReference>
<feature type="transmembrane region" description="Helical" evidence="1">
    <location>
        <begin position="429"/>
        <end position="450"/>
    </location>
</feature>
<proteinExistence type="predicted"/>
<feature type="transmembrane region" description="Helical" evidence="1">
    <location>
        <begin position="470"/>
        <end position="487"/>
    </location>
</feature>
<evidence type="ECO:0000256" key="1">
    <source>
        <dbReference type="SAM" id="Phobius"/>
    </source>
</evidence>